<dbReference type="SUPFAM" id="SSF52266">
    <property type="entry name" value="SGNH hydrolase"/>
    <property type="match status" value="1"/>
</dbReference>
<dbReference type="InterPro" id="IPR036514">
    <property type="entry name" value="SGNH_hydro_sf"/>
</dbReference>
<proteinExistence type="predicted"/>
<name>A0A0H4PAY5_9BACT</name>
<dbReference type="Gene3D" id="3.40.50.1110">
    <property type="entry name" value="SGNH hydrolase"/>
    <property type="match status" value="1"/>
</dbReference>
<dbReference type="InterPro" id="IPR013830">
    <property type="entry name" value="SGNH_hydro"/>
</dbReference>
<dbReference type="EMBL" id="CP012040">
    <property type="protein sequence ID" value="AKP50305.1"/>
    <property type="molecule type" value="Genomic_DNA"/>
</dbReference>
<evidence type="ECO:0000313" key="3">
    <source>
        <dbReference type="Proteomes" id="UP000036520"/>
    </source>
</evidence>
<organism evidence="2 3">
    <name type="scientific">Cyclobacterium amurskyense</name>
    <dbReference type="NCBI Taxonomy" id="320787"/>
    <lineage>
        <taxon>Bacteria</taxon>
        <taxon>Pseudomonadati</taxon>
        <taxon>Bacteroidota</taxon>
        <taxon>Cytophagia</taxon>
        <taxon>Cytophagales</taxon>
        <taxon>Cyclobacteriaceae</taxon>
        <taxon>Cyclobacterium</taxon>
    </lineage>
</organism>
<sequence length="226" mass="26022">MSEKKNIKINKNQLTEIRYLALGDSYTIGEGEKTENTYPHLVEKLLESEGYKFSTVSVIAKTGWTSNELLEAVVQKNIQEDSYDIASLLIGVNNQYRDQTLEQFRKELIDLIEITSNYLKNKQQKNTILVSIPDWGVTQFAQSVKKPKEQIRRGIDSFNEVIQQEASNYGLDFINITDQYRKNGAHPLNLVADGLHPSKNIYEEWALHLSKAFKKKLKLPTNTQNW</sequence>
<dbReference type="KEGG" id="camu:CA2015_0847"/>
<dbReference type="STRING" id="320787.CA2015_0847"/>
<dbReference type="GO" id="GO:0016788">
    <property type="term" value="F:hydrolase activity, acting on ester bonds"/>
    <property type="evidence" value="ECO:0007669"/>
    <property type="project" value="UniProtKB-ARBA"/>
</dbReference>
<evidence type="ECO:0000259" key="1">
    <source>
        <dbReference type="Pfam" id="PF13472"/>
    </source>
</evidence>
<dbReference type="Pfam" id="PF13472">
    <property type="entry name" value="Lipase_GDSL_2"/>
    <property type="match status" value="1"/>
</dbReference>
<keyword evidence="3" id="KW-1185">Reference proteome</keyword>
<feature type="domain" description="SGNH hydrolase-type esterase" evidence="1">
    <location>
        <begin position="21"/>
        <end position="202"/>
    </location>
</feature>
<protein>
    <submittedName>
        <fullName evidence="2">Lysophospholipase L1-like esterase</fullName>
    </submittedName>
</protein>
<evidence type="ECO:0000313" key="2">
    <source>
        <dbReference type="EMBL" id="AKP50305.1"/>
    </source>
</evidence>
<dbReference type="RefSeq" id="WP_048640761.1">
    <property type="nucleotide sequence ID" value="NZ_CP012040.1"/>
</dbReference>
<dbReference type="Proteomes" id="UP000036520">
    <property type="component" value="Chromosome"/>
</dbReference>
<gene>
    <name evidence="2" type="ORF">CA2015_0847</name>
</gene>
<accession>A0A0H4PAY5</accession>
<dbReference type="AlphaFoldDB" id="A0A0H4PAY5"/>
<reference evidence="2 3" key="1">
    <citation type="submission" date="2015-07" db="EMBL/GenBank/DDBJ databases">
        <authorList>
            <person name="Kim K.M."/>
        </authorList>
    </citation>
    <scope>NUCLEOTIDE SEQUENCE [LARGE SCALE GENOMIC DNA]</scope>
    <source>
        <strain evidence="2 3">KCTC 12363</strain>
    </source>
</reference>